<gene>
    <name evidence="2" type="ORF">FEM21_09040</name>
</gene>
<proteinExistence type="predicted"/>
<evidence type="ECO:0000256" key="1">
    <source>
        <dbReference type="SAM" id="SignalP"/>
    </source>
</evidence>
<keyword evidence="1" id="KW-0732">Signal</keyword>
<name>A0A066WZA6_9FLAO</name>
<dbReference type="RefSeq" id="WP_035658310.1">
    <property type="nucleotide sequence ID" value="NZ_JNCA01000007.1"/>
</dbReference>
<evidence type="ECO:0000313" key="2">
    <source>
        <dbReference type="EMBL" id="KDN56005.1"/>
    </source>
</evidence>
<reference evidence="2 3" key="1">
    <citation type="submission" date="2014-05" db="EMBL/GenBank/DDBJ databases">
        <title>Genome Sequence of Flavobacterium sp. EM1321.</title>
        <authorList>
            <person name="Shin S.-K."/>
            <person name="Yi H."/>
        </authorList>
    </citation>
    <scope>NUCLEOTIDE SEQUENCE [LARGE SCALE GENOMIC DNA]</scope>
    <source>
        <strain evidence="2 3">EM1321</strain>
    </source>
</reference>
<dbReference type="EMBL" id="JNCA01000007">
    <property type="protein sequence ID" value="KDN56005.1"/>
    <property type="molecule type" value="Genomic_DNA"/>
</dbReference>
<comment type="caution">
    <text evidence="2">The sequence shown here is derived from an EMBL/GenBank/DDBJ whole genome shotgun (WGS) entry which is preliminary data.</text>
</comment>
<dbReference type="eggNOG" id="ENOG5032UAD">
    <property type="taxonomic scope" value="Bacteria"/>
</dbReference>
<accession>A0A066WZA6</accession>
<sequence length="177" mass="20227">MKKIFALFAFVSFLAISGCSSDDDFREDRDTISEVFQLTNVNFAYNANDGYNIYRDLDPLIFNEDVVLIYRRVGSITDTGAPIWQQIPRTIYTDDGEIDYDFDFSVEHFIIYARATYNLALTPSYLNNQTFRIVIVPGSPDGSTSAKLANKTKEDYSDYNAVIKKYNIDDTNVIELN</sequence>
<protein>
    <recommendedName>
        <fullName evidence="4">Lipoprotein</fullName>
    </recommendedName>
</protein>
<evidence type="ECO:0000313" key="3">
    <source>
        <dbReference type="Proteomes" id="UP000027064"/>
    </source>
</evidence>
<dbReference type="AlphaFoldDB" id="A0A066WZA6"/>
<dbReference type="STRING" id="1492738.FEM21_09040"/>
<keyword evidence="3" id="KW-1185">Reference proteome</keyword>
<organism evidence="2 3">
    <name type="scientific">Flavobacterium seoulense</name>
    <dbReference type="NCBI Taxonomy" id="1492738"/>
    <lineage>
        <taxon>Bacteria</taxon>
        <taxon>Pseudomonadati</taxon>
        <taxon>Bacteroidota</taxon>
        <taxon>Flavobacteriia</taxon>
        <taxon>Flavobacteriales</taxon>
        <taxon>Flavobacteriaceae</taxon>
        <taxon>Flavobacterium</taxon>
    </lineage>
</organism>
<dbReference type="Proteomes" id="UP000027064">
    <property type="component" value="Unassembled WGS sequence"/>
</dbReference>
<dbReference type="PROSITE" id="PS51257">
    <property type="entry name" value="PROKAR_LIPOPROTEIN"/>
    <property type="match status" value="1"/>
</dbReference>
<feature type="chain" id="PRO_5001633411" description="Lipoprotein" evidence="1">
    <location>
        <begin position="22"/>
        <end position="177"/>
    </location>
</feature>
<dbReference type="OrthoDB" id="1524444at2"/>
<evidence type="ECO:0008006" key="4">
    <source>
        <dbReference type="Google" id="ProtNLM"/>
    </source>
</evidence>
<feature type="signal peptide" evidence="1">
    <location>
        <begin position="1"/>
        <end position="21"/>
    </location>
</feature>
<dbReference type="PATRIC" id="fig|1492738.3.peg.897"/>